<reference evidence="2 3" key="1">
    <citation type="submission" date="2018-02" db="EMBL/GenBank/DDBJ databases">
        <title>The genomes of Aspergillus section Nigri reveals drivers in fungal speciation.</title>
        <authorList>
            <consortium name="DOE Joint Genome Institute"/>
            <person name="Vesth T.C."/>
            <person name="Nybo J."/>
            <person name="Theobald S."/>
            <person name="Brandl J."/>
            <person name="Frisvad J.C."/>
            <person name="Nielsen K.F."/>
            <person name="Lyhne E.K."/>
            <person name="Kogle M.E."/>
            <person name="Kuo A."/>
            <person name="Riley R."/>
            <person name="Clum A."/>
            <person name="Nolan M."/>
            <person name="Lipzen A."/>
            <person name="Salamov A."/>
            <person name="Henrissat B."/>
            <person name="Wiebenga A."/>
            <person name="De vries R.P."/>
            <person name="Grigoriev I.V."/>
            <person name="Mortensen U.H."/>
            <person name="Andersen M.R."/>
            <person name="Baker S.E."/>
        </authorList>
    </citation>
    <scope>NUCLEOTIDE SEQUENCE [LARGE SCALE GENOMIC DNA]</scope>
    <source>
        <strain evidence="2 3">CBS 707.79</strain>
    </source>
</reference>
<accession>A0A319DBP4</accession>
<feature type="compositionally biased region" description="Low complexity" evidence="1">
    <location>
        <begin position="200"/>
        <end position="213"/>
    </location>
</feature>
<organism evidence="2 3">
    <name type="scientific">Aspergillus ellipticus CBS 707.79</name>
    <dbReference type="NCBI Taxonomy" id="1448320"/>
    <lineage>
        <taxon>Eukaryota</taxon>
        <taxon>Fungi</taxon>
        <taxon>Dikarya</taxon>
        <taxon>Ascomycota</taxon>
        <taxon>Pezizomycotina</taxon>
        <taxon>Eurotiomycetes</taxon>
        <taxon>Eurotiomycetidae</taxon>
        <taxon>Eurotiales</taxon>
        <taxon>Aspergillaceae</taxon>
        <taxon>Aspergillus</taxon>
        <taxon>Aspergillus subgen. Circumdati</taxon>
    </lineage>
</organism>
<protein>
    <submittedName>
        <fullName evidence="2">Uncharacterized protein</fullName>
    </submittedName>
</protein>
<dbReference type="Proteomes" id="UP000247810">
    <property type="component" value="Unassembled WGS sequence"/>
</dbReference>
<dbReference type="AlphaFoldDB" id="A0A319DBP4"/>
<feature type="compositionally biased region" description="Basic and acidic residues" evidence="1">
    <location>
        <begin position="273"/>
        <end position="287"/>
    </location>
</feature>
<feature type="compositionally biased region" description="Polar residues" evidence="1">
    <location>
        <begin position="248"/>
        <end position="264"/>
    </location>
</feature>
<keyword evidence="3" id="KW-1185">Reference proteome</keyword>
<proteinExistence type="predicted"/>
<dbReference type="EMBL" id="KZ825865">
    <property type="protein sequence ID" value="PYH94779.1"/>
    <property type="molecule type" value="Genomic_DNA"/>
</dbReference>
<feature type="compositionally biased region" description="Basic residues" evidence="1">
    <location>
        <begin position="174"/>
        <end position="188"/>
    </location>
</feature>
<gene>
    <name evidence="2" type="ORF">BO71DRAFT_483487</name>
</gene>
<evidence type="ECO:0000313" key="2">
    <source>
        <dbReference type="EMBL" id="PYH94779.1"/>
    </source>
</evidence>
<dbReference type="VEuPathDB" id="FungiDB:BO71DRAFT_483487"/>
<feature type="region of interest" description="Disordered" evidence="1">
    <location>
        <begin position="171"/>
        <end position="304"/>
    </location>
</feature>
<name>A0A319DBP4_9EURO</name>
<sequence>MAVIDSKQKVLASSSFPDFTSVSFFPRSGHGCSSASPFISVFEVHSASSPVHFQFTFCFIPFISAIASLLSLGPDLVLLHLGLGYLISNTTVHSVRNPTLTSIKMPQFSILRPRRYRWCVVCRRWGHDQHECWVNISRMLRAASVVFSNGTVVFQQGTRLTVNGNGITVETLNARRRRNRRRNSRQRQNRPWDHGVRFGNSHNNNNNTNARVNAGRLTPVRQVPMSSTTNTSAAPGTSSSTSIQFSSGNAGPSSAPNTQPTALAQSFPPVQHQENRETVDSDVGMKVDDEEDWENICDFGQVSG</sequence>
<feature type="compositionally biased region" description="Low complexity" evidence="1">
    <location>
        <begin position="226"/>
        <end position="247"/>
    </location>
</feature>
<evidence type="ECO:0000256" key="1">
    <source>
        <dbReference type="SAM" id="MobiDB-lite"/>
    </source>
</evidence>
<evidence type="ECO:0000313" key="3">
    <source>
        <dbReference type="Proteomes" id="UP000247810"/>
    </source>
</evidence>